<accession>A0A2R7Y6I9</accession>
<dbReference type="Gene3D" id="3.40.50.10780">
    <property type="entry name" value="Dipeptide transport protein"/>
    <property type="match status" value="1"/>
</dbReference>
<dbReference type="SUPFAM" id="SSF63992">
    <property type="entry name" value="Dipeptide transport protein"/>
    <property type="match status" value="1"/>
</dbReference>
<dbReference type="Proteomes" id="UP000244093">
    <property type="component" value="Unassembled WGS sequence"/>
</dbReference>
<reference evidence="1 2" key="1">
    <citation type="journal article" date="2018" name="Syst. Appl. Microbiol.">
        <title>A new symbiotic nanoarchaeote (Candidatus Nanoclepta minutus) and its host (Zestosphaera tikiterensis gen. nov., sp. nov.) from a New Zealand hot spring.</title>
        <authorList>
            <person name="St John E."/>
            <person name="Liu Y."/>
            <person name="Podar M."/>
            <person name="Stott M.B."/>
            <person name="Meneghin J."/>
            <person name="Chen Z."/>
            <person name="Lagutin K."/>
            <person name="Mitchell K."/>
            <person name="Reysenbach A.L."/>
        </authorList>
    </citation>
    <scope>NUCLEOTIDE SEQUENCE [LARGE SCALE GENOMIC DNA]</scope>
    <source>
        <strain evidence="1">NZ3</strain>
    </source>
</reference>
<dbReference type="Pfam" id="PF04951">
    <property type="entry name" value="Peptidase_M55"/>
    <property type="match status" value="1"/>
</dbReference>
<dbReference type="InterPro" id="IPR027476">
    <property type="entry name" value="DppA_N"/>
</dbReference>
<name>A0A2R7Y6I9_9CREN</name>
<protein>
    <recommendedName>
        <fullName evidence="3">Peptide transporter</fullName>
    </recommendedName>
</protein>
<comment type="caution">
    <text evidence="1">The sequence shown here is derived from an EMBL/GenBank/DDBJ whole genome shotgun (WGS) entry which is preliminary data.</text>
</comment>
<dbReference type="InterPro" id="IPR036177">
    <property type="entry name" value="Peptidase_M55_sf"/>
</dbReference>
<dbReference type="InterPro" id="IPR007035">
    <property type="entry name" value="Peptidase_M55"/>
</dbReference>
<dbReference type="PIRSF" id="PIRSF015853">
    <property type="entry name" value="Pep_DppA"/>
    <property type="match status" value="1"/>
</dbReference>
<organism evidence="1 2">
    <name type="scientific">Zestosphaera tikiterensis</name>
    <dbReference type="NCBI Taxonomy" id="1973259"/>
    <lineage>
        <taxon>Archaea</taxon>
        <taxon>Thermoproteota</taxon>
        <taxon>Thermoprotei</taxon>
        <taxon>Desulfurococcales</taxon>
        <taxon>Desulfurococcaceae</taxon>
        <taxon>Zestosphaera</taxon>
    </lineage>
</organism>
<evidence type="ECO:0000313" key="2">
    <source>
        <dbReference type="Proteomes" id="UP000244093"/>
    </source>
</evidence>
<sequence length="285" mass="30728">MWVLNLKVYVSVDAEGLPGVGSIHHLVPKGVLYDEGRTIFTKFVKEVSLKLLSLGVKDVLIADSHGSMINVKYLDVPEGVKLLHGYPRIYSMVYGVGNYDAAMFVGYHAPAGGSAGGFLAHTYSGATIQRVKVNGVPVSEFYLNALVAGKYGVPVVLVAGDEVLRGDVQRVSKDIVFVSLKSGVGRYAAISKDFNTAVKDLLAGVEESMVRFKEGRIKPLKLTSPATVDIEVKNAGVADMAETIKGVVRIDEYTLRVVTEDPEEIMKVVEVVAWLGTALQQLTSV</sequence>
<evidence type="ECO:0008006" key="3">
    <source>
        <dbReference type="Google" id="ProtNLM"/>
    </source>
</evidence>
<dbReference type="AlphaFoldDB" id="A0A2R7Y6I9"/>
<dbReference type="Gene3D" id="3.30.1360.130">
    <property type="entry name" value="Dipeptide transport protein"/>
    <property type="match status" value="1"/>
</dbReference>
<evidence type="ECO:0000313" key="1">
    <source>
        <dbReference type="EMBL" id="PUA32492.1"/>
    </source>
</evidence>
<gene>
    <name evidence="1" type="ORF">B7O98_07515</name>
</gene>
<dbReference type="EMBL" id="NBVN01000004">
    <property type="protein sequence ID" value="PUA32492.1"/>
    <property type="molecule type" value="Genomic_DNA"/>
</dbReference>
<proteinExistence type="predicted"/>